<evidence type="ECO:0000259" key="7">
    <source>
        <dbReference type="PROSITE" id="PS50192"/>
    </source>
</evidence>
<accession>L8JEW6</accession>
<keyword evidence="2" id="KW-0472">Membrane</keyword>
<dbReference type="SMART" id="SM00283">
    <property type="entry name" value="MA"/>
    <property type="match status" value="1"/>
</dbReference>
<dbReference type="GO" id="GO:0007165">
    <property type="term" value="P:signal transduction"/>
    <property type="evidence" value="ECO:0007669"/>
    <property type="project" value="UniProtKB-KW"/>
</dbReference>
<comment type="subcellular location">
    <subcellularLocation>
        <location evidence="1">Cell inner membrane</location>
        <topology evidence="1">Multi-pass membrane protein</topology>
    </subcellularLocation>
</comment>
<keyword evidence="10" id="KW-1185">Reference proteome</keyword>
<dbReference type="PROSITE" id="PS50885">
    <property type="entry name" value="HAMP"/>
    <property type="match status" value="1"/>
</dbReference>
<feature type="domain" description="T-SNARE coiled-coil homology" evidence="7">
    <location>
        <begin position="260"/>
        <end position="322"/>
    </location>
</feature>
<dbReference type="EMBL" id="AMZO01000006">
    <property type="protein sequence ID" value="ELR66758.1"/>
    <property type="molecule type" value="Genomic_DNA"/>
</dbReference>
<name>L8JEW6_9GAMM</name>
<evidence type="ECO:0000259" key="8">
    <source>
        <dbReference type="PROSITE" id="PS50885"/>
    </source>
</evidence>
<evidence type="ECO:0000256" key="1">
    <source>
        <dbReference type="ARBA" id="ARBA00004429"/>
    </source>
</evidence>
<dbReference type="PANTHER" id="PTHR32089">
    <property type="entry name" value="METHYL-ACCEPTING CHEMOTAXIS PROTEIN MCPB"/>
    <property type="match status" value="1"/>
</dbReference>
<evidence type="ECO:0000256" key="2">
    <source>
        <dbReference type="ARBA" id="ARBA00022519"/>
    </source>
</evidence>
<dbReference type="AlphaFoldDB" id="L8JEW6"/>
<keyword evidence="3 5" id="KW-0807">Transducer</keyword>
<evidence type="ECO:0000259" key="6">
    <source>
        <dbReference type="PROSITE" id="PS50111"/>
    </source>
</evidence>
<gene>
    <name evidence="9" type="ORF">C942_04456</name>
</gene>
<dbReference type="Proteomes" id="UP000011134">
    <property type="component" value="Unassembled WGS sequence"/>
</dbReference>
<keyword evidence="2" id="KW-0997">Cell inner membrane</keyword>
<feature type="domain" description="Methyl-accepting transducer" evidence="6">
    <location>
        <begin position="115"/>
        <end position="369"/>
    </location>
</feature>
<dbReference type="PROSITE" id="PS50192">
    <property type="entry name" value="T_SNARE"/>
    <property type="match status" value="1"/>
</dbReference>
<dbReference type="InterPro" id="IPR000727">
    <property type="entry name" value="T_SNARE_dom"/>
</dbReference>
<dbReference type="PROSITE" id="PS50111">
    <property type="entry name" value="CHEMOTAXIS_TRANSDUC_2"/>
    <property type="match status" value="1"/>
</dbReference>
<dbReference type="Pfam" id="PF00015">
    <property type="entry name" value="MCPsignal"/>
    <property type="match status" value="1"/>
</dbReference>
<organism evidence="9 10">
    <name type="scientific">Photobacterium marinum</name>
    <dbReference type="NCBI Taxonomy" id="1056511"/>
    <lineage>
        <taxon>Bacteria</taxon>
        <taxon>Pseudomonadati</taxon>
        <taxon>Pseudomonadota</taxon>
        <taxon>Gammaproteobacteria</taxon>
        <taxon>Vibrionales</taxon>
        <taxon>Vibrionaceae</taxon>
        <taxon>Photobacterium</taxon>
    </lineage>
</organism>
<dbReference type="GO" id="GO:0006935">
    <property type="term" value="P:chemotaxis"/>
    <property type="evidence" value="ECO:0007669"/>
    <property type="project" value="UniProtKB-ARBA"/>
</dbReference>
<keyword evidence="2" id="KW-1003">Cell membrane</keyword>
<evidence type="ECO:0000256" key="3">
    <source>
        <dbReference type="ARBA" id="ARBA00023224"/>
    </source>
</evidence>
<dbReference type="Gene3D" id="1.10.287.950">
    <property type="entry name" value="Methyl-accepting chemotaxis protein"/>
    <property type="match status" value="1"/>
</dbReference>
<reference evidence="9 10" key="1">
    <citation type="submission" date="2012-12" db="EMBL/GenBank/DDBJ databases">
        <title>Genome Assembly of Photobacterium sp. AK15.</title>
        <authorList>
            <person name="Khatri I."/>
            <person name="Vaidya B."/>
            <person name="Srinivas T.N.R."/>
            <person name="Subramanian S."/>
            <person name="Pinnaka A."/>
        </authorList>
    </citation>
    <scope>NUCLEOTIDE SEQUENCE [LARGE SCALE GENOMIC DNA]</scope>
    <source>
        <strain evidence="9 10">AK15</strain>
    </source>
</reference>
<proteinExistence type="inferred from homology"/>
<evidence type="ECO:0000313" key="9">
    <source>
        <dbReference type="EMBL" id="ELR66758.1"/>
    </source>
</evidence>
<dbReference type="PATRIC" id="fig|1056511.3.peg.1285"/>
<comment type="caution">
    <text evidence="9">The sequence shown here is derived from an EMBL/GenBank/DDBJ whole genome shotgun (WGS) entry which is preliminary data.</text>
</comment>
<sequence length="392" mass="43671">MGLYMRSLFIRMRFIHWLGAIALLANATFFTDVLFSQIIQYIVVVFLIVHDIDEKFWGVDSLKNITNYMKNFERKDLSVPCEINSKYNSEMGNVLDVINTFRENVKSALVDIQQQASTSDEISDLLKVKAQNISVRIQEQDNRVSFITNQVETLDKTSLSLQSKAEETRLKVELTRDDLLNSNSTMGMMVKEIGTYIQNNDALHNKFHLLSKQTQSIEKVVLVINNLADQTNLLALNAAIEAARAGEHGRGFAVVADEVRNLAKSTQESLDEINQIIAGISEAVLDAGEQMKSQSAAIASLSHYTTSSQSGLDVACENINEILTLIGQDSESDSVDILYIHKLVRDISKEIEALKTLSSSNANDCAELEQQGHYLSEVTDNIVGQLGLFKTN</sequence>
<comment type="similarity">
    <text evidence="4">Belongs to the methyl-accepting chemotaxis (MCP) protein family.</text>
</comment>
<evidence type="ECO:0000256" key="4">
    <source>
        <dbReference type="ARBA" id="ARBA00029447"/>
    </source>
</evidence>
<dbReference type="PANTHER" id="PTHR32089:SF114">
    <property type="entry name" value="METHYL-ACCEPTING CHEMOTAXIS PROTEIN MCPB"/>
    <property type="match status" value="1"/>
</dbReference>
<evidence type="ECO:0000313" key="10">
    <source>
        <dbReference type="Proteomes" id="UP000011134"/>
    </source>
</evidence>
<dbReference type="InterPro" id="IPR004089">
    <property type="entry name" value="MCPsignal_dom"/>
</dbReference>
<dbReference type="InterPro" id="IPR003660">
    <property type="entry name" value="HAMP_dom"/>
</dbReference>
<feature type="domain" description="HAMP" evidence="8">
    <location>
        <begin position="56"/>
        <end position="110"/>
    </location>
</feature>
<dbReference type="GO" id="GO:0005886">
    <property type="term" value="C:plasma membrane"/>
    <property type="evidence" value="ECO:0007669"/>
    <property type="project" value="UniProtKB-SubCell"/>
</dbReference>
<dbReference type="SUPFAM" id="SSF58104">
    <property type="entry name" value="Methyl-accepting chemotaxis protein (MCP) signaling domain"/>
    <property type="match status" value="1"/>
</dbReference>
<protein>
    <submittedName>
        <fullName evidence="9">Methyl-accepting chemotaxis protein</fullName>
    </submittedName>
</protein>
<evidence type="ECO:0000256" key="5">
    <source>
        <dbReference type="PROSITE-ProRule" id="PRU00284"/>
    </source>
</evidence>